<evidence type="ECO:0000256" key="6">
    <source>
        <dbReference type="RuleBase" id="RU004185"/>
    </source>
</evidence>
<comment type="catalytic activity">
    <reaction evidence="5">
        <text>heme b + 2 H(+) = protoporphyrin IX + Fe(2+)</text>
        <dbReference type="Rhea" id="RHEA:22584"/>
        <dbReference type="ChEBI" id="CHEBI:15378"/>
        <dbReference type="ChEBI" id="CHEBI:29033"/>
        <dbReference type="ChEBI" id="CHEBI:57306"/>
        <dbReference type="ChEBI" id="CHEBI:60344"/>
        <dbReference type="EC" id="4.98.1.1"/>
    </reaction>
</comment>
<dbReference type="InterPro" id="IPR033659">
    <property type="entry name" value="Ferrochelatase_N"/>
</dbReference>
<dbReference type="GO" id="GO:0006783">
    <property type="term" value="P:heme biosynthetic process"/>
    <property type="evidence" value="ECO:0007669"/>
    <property type="project" value="UniProtKB-UniRule"/>
</dbReference>
<gene>
    <name evidence="5" type="primary">hemH</name>
    <name evidence="7" type="ORF">B2G88_05485</name>
</gene>
<protein>
    <recommendedName>
        <fullName evidence="5">Ferrochelatase</fullName>
        <ecNumber evidence="5">4.98.1.1</ecNumber>
    </recommendedName>
    <alternativeName>
        <fullName evidence="5">Heme synthase</fullName>
    </alternativeName>
    <alternativeName>
        <fullName evidence="5">Protoheme ferro-lyase</fullName>
    </alternativeName>
</protein>
<keyword evidence="5" id="KW-0479">Metal-binding</keyword>
<dbReference type="Proteomes" id="UP000196084">
    <property type="component" value="Unassembled WGS sequence"/>
</dbReference>
<keyword evidence="2 5" id="KW-0350">Heme biosynthesis</keyword>
<evidence type="ECO:0000256" key="3">
    <source>
        <dbReference type="ARBA" id="ARBA00023239"/>
    </source>
</evidence>
<evidence type="ECO:0000256" key="1">
    <source>
        <dbReference type="ARBA" id="ARBA00023004"/>
    </source>
</evidence>
<evidence type="ECO:0000256" key="4">
    <source>
        <dbReference type="ARBA" id="ARBA00023244"/>
    </source>
</evidence>
<keyword evidence="3 5" id="KW-0456">Lyase</keyword>
<dbReference type="GO" id="GO:0004325">
    <property type="term" value="F:ferrochelatase activity"/>
    <property type="evidence" value="ECO:0007669"/>
    <property type="project" value="UniProtKB-UniRule"/>
</dbReference>
<proteinExistence type="inferred from homology"/>
<comment type="similarity">
    <text evidence="5 6">Belongs to the ferrochelatase family.</text>
</comment>
<comment type="subcellular location">
    <subcellularLocation>
        <location evidence="5">Cytoplasm</location>
    </subcellularLocation>
</comment>
<dbReference type="AlphaFoldDB" id="A0A202ED88"/>
<dbReference type="HAMAP" id="MF_00323">
    <property type="entry name" value="Ferrochelatase"/>
    <property type="match status" value="1"/>
</dbReference>
<keyword evidence="5" id="KW-0963">Cytoplasm</keyword>
<dbReference type="NCBIfam" id="TIGR00109">
    <property type="entry name" value="hemH"/>
    <property type="match status" value="1"/>
</dbReference>
<dbReference type="CDD" id="cd03411">
    <property type="entry name" value="Ferrochelatase_N"/>
    <property type="match status" value="1"/>
</dbReference>
<dbReference type="GO" id="GO:0046872">
    <property type="term" value="F:metal ion binding"/>
    <property type="evidence" value="ECO:0007669"/>
    <property type="project" value="UniProtKB-KW"/>
</dbReference>
<feature type="binding site" evidence="5">
    <location>
        <position position="286"/>
    </location>
    <ligand>
        <name>Fe(2+)</name>
        <dbReference type="ChEBI" id="CHEBI:29033"/>
    </ligand>
</feature>
<dbReference type="EC" id="4.98.1.1" evidence="5"/>
<dbReference type="Gene3D" id="3.40.50.1400">
    <property type="match status" value="2"/>
</dbReference>
<accession>A0A202ED88</accession>
<keyword evidence="4 5" id="KW-0627">Porphyrin biosynthesis</keyword>
<dbReference type="Pfam" id="PF00762">
    <property type="entry name" value="Ferrochelatase"/>
    <property type="match status" value="1"/>
</dbReference>
<dbReference type="RefSeq" id="WP_087714186.1">
    <property type="nucleotide sequence ID" value="NZ_MWPH01000001.1"/>
</dbReference>
<dbReference type="GO" id="GO:0005737">
    <property type="term" value="C:cytoplasm"/>
    <property type="evidence" value="ECO:0007669"/>
    <property type="project" value="UniProtKB-SubCell"/>
</dbReference>
<feature type="binding site" evidence="5">
    <location>
        <position position="205"/>
    </location>
    <ligand>
        <name>Fe(2+)</name>
        <dbReference type="ChEBI" id="CHEBI:29033"/>
    </ligand>
</feature>
<dbReference type="InterPro" id="IPR001015">
    <property type="entry name" value="Ferrochelatase"/>
</dbReference>
<dbReference type="SUPFAM" id="SSF53800">
    <property type="entry name" value="Chelatase"/>
    <property type="match status" value="1"/>
</dbReference>
<comment type="caution">
    <text evidence="7">The sequence shown here is derived from an EMBL/GenBank/DDBJ whole genome shotgun (WGS) entry which is preliminary data.</text>
</comment>
<dbReference type="EMBL" id="MWPH01000001">
    <property type="protein sequence ID" value="OVE86236.1"/>
    <property type="molecule type" value="Genomic_DNA"/>
</dbReference>
<dbReference type="OrthoDB" id="266111at2157"/>
<dbReference type="CDD" id="cd00419">
    <property type="entry name" value="Ferrochelatase_C"/>
    <property type="match status" value="1"/>
</dbReference>
<keyword evidence="1 5" id="KW-0408">Iron</keyword>
<dbReference type="PANTHER" id="PTHR11108">
    <property type="entry name" value="FERROCHELATASE"/>
    <property type="match status" value="1"/>
</dbReference>
<evidence type="ECO:0000256" key="5">
    <source>
        <dbReference type="HAMAP-Rule" id="MF_00323"/>
    </source>
</evidence>
<evidence type="ECO:0000256" key="2">
    <source>
        <dbReference type="ARBA" id="ARBA00023133"/>
    </source>
</evidence>
<reference evidence="7 8" key="1">
    <citation type="submission" date="2017-02" db="EMBL/GenBank/DDBJ databases">
        <title>Natronthermophilus aegyptiacus gen. nov.,sp. nov., an aerobic, extremely halophilic alkalithermophilic archaeon isolated from the athalassohaline Wadi An Natrun, Egypt.</title>
        <authorList>
            <person name="Zhao B."/>
        </authorList>
    </citation>
    <scope>NUCLEOTIDE SEQUENCE [LARGE SCALE GENOMIC DNA]</scope>
    <source>
        <strain evidence="7 8">CGMCC 1.3597</strain>
    </source>
</reference>
<name>A0A202ED88_9EURY</name>
<keyword evidence="8" id="KW-1185">Reference proteome</keyword>
<evidence type="ECO:0000313" key="7">
    <source>
        <dbReference type="EMBL" id="OVE86236.1"/>
    </source>
</evidence>
<comment type="pathway">
    <text evidence="5">Porphyrin-containing compound metabolism; protoheme biosynthesis; protoheme from protoporphyrin-IX: step 1/1.</text>
</comment>
<dbReference type="InterPro" id="IPR033644">
    <property type="entry name" value="Ferrochelatase_C"/>
</dbReference>
<organism evidence="7 8">
    <name type="scientific">Natronolimnobius baerhuensis</name>
    <dbReference type="NCBI Taxonomy" id="253108"/>
    <lineage>
        <taxon>Archaea</taxon>
        <taxon>Methanobacteriati</taxon>
        <taxon>Methanobacteriota</taxon>
        <taxon>Stenosarchaea group</taxon>
        <taxon>Halobacteria</taxon>
        <taxon>Halobacteriales</taxon>
        <taxon>Natrialbaceae</taxon>
        <taxon>Natronolimnobius</taxon>
    </lineage>
</organism>
<dbReference type="PANTHER" id="PTHR11108:SF1">
    <property type="entry name" value="FERROCHELATASE, MITOCHONDRIAL"/>
    <property type="match status" value="1"/>
</dbReference>
<comment type="function">
    <text evidence="5">Catalyzes the ferrous insertion into protoporphyrin IX.</text>
</comment>
<dbReference type="UniPathway" id="UPA00252">
    <property type="reaction ID" value="UER00325"/>
</dbReference>
<sequence length="361" mass="40214">METETGSATGIVLLNFGEPATPDREVVLEYLTRIFYDNASLEEADSDDEAWERSRELAKRRLPSLMEEYEAIGGSPLQAQADAQSEALEAELTDRGHDVTVYRAMQFMEPLIPDLASELAADGIESVLAVPIYPLCGPSTTVSSINSLEGALEEIDGYDPTVASLTGWHRAPAYNRIRADAITEFANAEGIDLTDPDTAFVFSAHGTPTRYLEEGSRYDQYVEEHAEALAGIIGLEEYEIGYQNHSNRDIDWTEPETEDVVEELGRNDEADRVVVEPMSFMHEQSETLVELDIDLREDAEDVGLELHRVPVPHDDSRFPELLSDLLEPFVSGFEPSYYNLRQCQCRDEPGSYCLNAGLPPQ</sequence>
<evidence type="ECO:0000313" key="8">
    <source>
        <dbReference type="Proteomes" id="UP000196084"/>
    </source>
</evidence>